<dbReference type="InterPro" id="IPR011010">
    <property type="entry name" value="DNA_brk_join_enz"/>
</dbReference>
<evidence type="ECO:0000313" key="4">
    <source>
        <dbReference type="WBParaSite" id="PSAMB.scaffold8436size6231.g31394.t1"/>
    </source>
</evidence>
<evidence type="ECO:0000256" key="1">
    <source>
        <dbReference type="ARBA" id="ARBA00023172"/>
    </source>
</evidence>
<feature type="compositionally biased region" description="Polar residues" evidence="2">
    <location>
        <begin position="1"/>
        <end position="18"/>
    </location>
</feature>
<organism evidence="3 4">
    <name type="scientific">Plectus sambesii</name>
    <dbReference type="NCBI Taxonomy" id="2011161"/>
    <lineage>
        <taxon>Eukaryota</taxon>
        <taxon>Metazoa</taxon>
        <taxon>Ecdysozoa</taxon>
        <taxon>Nematoda</taxon>
        <taxon>Chromadorea</taxon>
        <taxon>Plectida</taxon>
        <taxon>Plectina</taxon>
        <taxon>Plectoidea</taxon>
        <taxon>Plectidae</taxon>
        <taxon>Plectus</taxon>
    </lineage>
</organism>
<protein>
    <submittedName>
        <fullName evidence="4">Uncharacterized protein</fullName>
    </submittedName>
</protein>
<dbReference type="GO" id="GO:0003677">
    <property type="term" value="F:DNA binding"/>
    <property type="evidence" value="ECO:0007669"/>
    <property type="project" value="InterPro"/>
</dbReference>
<dbReference type="SUPFAM" id="SSF56349">
    <property type="entry name" value="DNA breaking-rejoining enzymes"/>
    <property type="match status" value="1"/>
</dbReference>
<proteinExistence type="predicted"/>
<evidence type="ECO:0000313" key="3">
    <source>
        <dbReference type="Proteomes" id="UP000887566"/>
    </source>
</evidence>
<name>A0A914XLJ4_9BILA</name>
<feature type="region of interest" description="Disordered" evidence="2">
    <location>
        <begin position="1"/>
        <end position="31"/>
    </location>
</feature>
<dbReference type="GO" id="GO:0015074">
    <property type="term" value="P:DNA integration"/>
    <property type="evidence" value="ECO:0007669"/>
    <property type="project" value="InterPro"/>
</dbReference>
<dbReference type="AlphaFoldDB" id="A0A914XLJ4"/>
<dbReference type="WBParaSite" id="PSAMB.scaffold8436size6231.g31394.t1">
    <property type="protein sequence ID" value="PSAMB.scaffold8436size6231.g31394.t1"/>
    <property type="gene ID" value="PSAMB.scaffold8436size6231.g31394"/>
</dbReference>
<dbReference type="InterPro" id="IPR013762">
    <property type="entry name" value="Integrase-like_cat_sf"/>
</dbReference>
<sequence length="126" mass="13854">MKITIWTSKTNQYGQSEQRPIRRSQDSSSSSDFFCPVTNMELWLARVPKSRHVFPNLSSAGKRATNHMSADCVRSESWQVLTTCGIIQALTTHLFQGGAATTATERGVPAWAVMAAGCWKSLGGFQ</sequence>
<dbReference type="Proteomes" id="UP000887566">
    <property type="component" value="Unplaced"/>
</dbReference>
<keyword evidence="1" id="KW-0233">DNA recombination</keyword>
<dbReference type="Gene3D" id="1.10.443.10">
    <property type="entry name" value="Intergrase catalytic core"/>
    <property type="match status" value="1"/>
</dbReference>
<keyword evidence="3" id="KW-1185">Reference proteome</keyword>
<reference evidence="4" key="1">
    <citation type="submission" date="2022-11" db="UniProtKB">
        <authorList>
            <consortium name="WormBaseParasite"/>
        </authorList>
    </citation>
    <scope>IDENTIFICATION</scope>
</reference>
<dbReference type="GO" id="GO:0006310">
    <property type="term" value="P:DNA recombination"/>
    <property type="evidence" value="ECO:0007669"/>
    <property type="project" value="UniProtKB-KW"/>
</dbReference>
<accession>A0A914XLJ4</accession>
<evidence type="ECO:0000256" key="2">
    <source>
        <dbReference type="SAM" id="MobiDB-lite"/>
    </source>
</evidence>